<proteinExistence type="predicted"/>
<dbReference type="Proteomes" id="UP000751852">
    <property type="component" value="Unassembled WGS sequence"/>
</dbReference>
<feature type="transmembrane region" description="Helical" evidence="1">
    <location>
        <begin position="30"/>
        <end position="56"/>
    </location>
</feature>
<protein>
    <submittedName>
        <fullName evidence="2">Uncharacterized protein</fullName>
    </submittedName>
</protein>
<gene>
    <name evidence="2" type="ORF">HHH54_08795</name>
</gene>
<keyword evidence="1" id="KW-0472">Membrane</keyword>
<sequence length="101" mass="11621">MSKSKKYFYLSIILILISFIFNTHNPLLNMWVTSIIKLIFLSSVINAIILILAIFFADRAIKYLPKRKHWIHTAARALPIILLLVILIHIISALITFGIFS</sequence>
<dbReference type="RefSeq" id="WP_198618469.1">
    <property type="nucleotide sequence ID" value="NZ_JABANU010000023.1"/>
</dbReference>
<feature type="transmembrane region" description="Helical" evidence="1">
    <location>
        <begin position="7"/>
        <end position="24"/>
    </location>
</feature>
<organism evidence="2 3">
    <name type="scientific">Staphylococcus canis</name>
    <dbReference type="NCBI Taxonomy" id="2724942"/>
    <lineage>
        <taxon>Bacteria</taxon>
        <taxon>Bacillati</taxon>
        <taxon>Bacillota</taxon>
        <taxon>Bacilli</taxon>
        <taxon>Bacillales</taxon>
        <taxon>Staphylococcaceae</taxon>
        <taxon>Staphylococcus</taxon>
    </lineage>
</organism>
<keyword evidence="1" id="KW-0812">Transmembrane</keyword>
<keyword evidence="3" id="KW-1185">Reference proteome</keyword>
<evidence type="ECO:0000313" key="2">
    <source>
        <dbReference type="EMBL" id="MBI5975695.1"/>
    </source>
</evidence>
<accession>A0ABS0TAW9</accession>
<feature type="transmembrane region" description="Helical" evidence="1">
    <location>
        <begin position="77"/>
        <end position="100"/>
    </location>
</feature>
<name>A0ABS0TAW9_9STAP</name>
<evidence type="ECO:0000313" key="3">
    <source>
        <dbReference type="Proteomes" id="UP000751852"/>
    </source>
</evidence>
<reference evidence="2 3" key="1">
    <citation type="submission" date="2020-04" db="EMBL/GenBank/DDBJ databases">
        <title>Staphylococcus species from domestic dog.</title>
        <authorList>
            <person name="Paterson G.K."/>
        </authorList>
    </citation>
    <scope>NUCLEOTIDE SEQUENCE [LARGE SCALE GENOMIC DNA]</scope>
    <source>
        <strain evidence="2 3">H16/1A</strain>
    </source>
</reference>
<dbReference type="EMBL" id="JABANU010000023">
    <property type="protein sequence ID" value="MBI5975695.1"/>
    <property type="molecule type" value="Genomic_DNA"/>
</dbReference>
<keyword evidence="1" id="KW-1133">Transmembrane helix</keyword>
<comment type="caution">
    <text evidence="2">The sequence shown here is derived from an EMBL/GenBank/DDBJ whole genome shotgun (WGS) entry which is preliminary data.</text>
</comment>
<evidence type="ECO:0000256" key="1">
    <source>
        <dbReference type="SAM" id="Phobius"/>
    </source>
</evidence>